<feature type="compositionally biased region" description="Basic and acidic residues" evidence="1">
    <location>
        <begin position="220"/>
        <end position="230"/>
    </location>
</feature>
<dbReference type="Proteomes" id="UP000553776">
    <property type="component" value="Unassembled WGS sequence"/>
</dbReference>
<protein>
    <submittedName>
        <fullName evidence="2">Uncharacterized protein</fullName>
    </submittedName>
</protein>
<organism evidence="2 3">
    <name type="scientific">Cohnella xylanilytica</name>
    <dbReference type="NCBI Taxonomy" id="557555"/>
    <lineage>
        <taxon>Bacteria</taxon>
        <taxon>Bacillati</taxon>
        <taxon>Bacillota</taxon>
        <taxon>Bacilli</taxon>
        <taxon>Bacillales</taxon>
        <taxon>Paenibacillaceae</taxon>
        <taxon>Cohnella</taxon>
    </lineage>
</organism>
<dbReference type="AlphaFoldDB" id="A0A841U0W9"/>
<evidence type="ECO:0000256" key="1">
    <source>
        <dbReference type="SAM" id="MobiDB-lite"/>
    </source>
</evidence>
<proteinExistence type="predicted"/>
<name>A0A841U0W9_9BACL</name>
<dbReference type="RefSeq" id="WP_185137052.1">
    <property type="nucleotide sequence ID" value="NZ_BORM01000002.1"/>
</dbReference>
<comment type="caution">
    <text evidence="2">The sequence shown here is derived from an EMBL/GenBank/DDBJ whole genome shotgun (WGS) entry which is preliminary data.</text>
</comment>
<feature type="region of interest" description="Disordered" evidence="1">
    <location>
        <begin position="220"/>
        <end position="246"/>
    </location>
</feature>
<accession>A0A841U0W9</accession>
<sequence>MLGRTLLRWGMAAAALAGLVLSPGCLAPSRMPPEKAFALSASALSGRDGYSYAGEWAAFGADGAALGGASYRGLVSGHRPIVLQWDGPGGAGGGQGHHPLALAEAAQLQASEIAYAPPPSRDTVAFRIAVRPEAARRAIAEPLRRQMEEARRSLNARIDPSRENDRNPRAKAFRALGRSEAELEERLASLEASTVFTWIADKRTWFPKELREETELRYEADGKERRERRTSVTIFRKGGSGDTMGS</sequence>
<gene>
    <name evidence="2" type="ORF">H7B90_16835</name>
</gene>
<evidence type="ECO:0000313" key="3">
    <source>
        <dbReference type="Proteomes" id="UP000553776"/>
    </source>
</evidence>
<evidence type="ECO:0000313" key="2">
    <source>
        <dbReference type="EMBL" id="MBB6693072.1"/>
    </source>
</evidence>
<dbReference type="EMBL" id="JACJVR010000064">
    <property type="protein sequence ID" value="MBB6693072.1"/>
    <property type="molecule type" value="Genomic_DNA"/>
</dbReference>
<keyword evidence="3" id="KW-1185">Reference proteome</keyword>
<reference evidence="2 3" key="1">
    <citation type="submission" date="2020-08" db="EMBL/GenBank/DDBJ databases">
        <title>Cohnella phylogeny.</title>
        <authorList>
            <person name="Dunlap C."/>
        </authorList>
    </citation>
    <scope>NUCLEOTIDE SEQUENCE [LARGE SCALE GENOMIC DNA]</scope>
    <source>
        <strain evidence="2 3">DSM 25239</strain>
    </source>
</reference>